<feature type="transmembrane region" description="Helical" evidence="1">
    <location>
        <begin position="91"/>
        <end position="112"/>
    </location>
</feature>
<protein>
    <recommendedName>
        <fullName evidence="3">Transmembrane protein</fullName>
    </recommendedName>
</protein>
<accession>A0A1E1IU55</accession>
<organism evidence="2">
    <name type="scientific">Leishmania guyanensis</name>
    <dbReference type="NCBI Taxonomy" id="5670"/>
    <lineage>
        <taxon>Eukaryota</taxon>
        <taxon>Discoba</taxon>
        <taxon>Euglenozoa</taxon>
        <taxon>Kinetoplastea</taxon>
        <taxon>Metakinetoplastina</taxon>
        <taxon>Trypanosomatida</taxon>
        <taxon>Trypanosomatidae</taxon>
        <taxon>Leishmaniinae</taxon>
        <taxon>Leishmania</taxon>
        <taxon>Leishmania guyanensis species complex</taxon>
    </lineage>
</organism>
<keyword evidence="1" id="KW-0812">Transmembrane</keyword>
<name>A0A1E1IU55_LEIGU</name>
<dbReference type="AlphaFoldDB" id="A0A1E1IU55"/>
<feature type="transmembrane region" description="Helical" evidence="1">
    <location>
        <begin position="51"/>
        <end position="71"/>
    </location>
</feature>
<evidence type="ECO:0000313" key="2">
    <source>
        <dbReference type="EMBL" id="CCM14816.1"/>
    </source>
</evidence>
<proteinExistence type="predicted"/>
<dbReference type="EMBL" id="CALQ01000690">
    <property type="protein sequence ID" value="CCM14816.1"/>
    <property type="molecule type" value="Genomic_DNA"/>
</dbReference>
<evidence type="ECO:0000256" key="1">
    <source>
        <dbReference type="SAM" id="Phobius"/>
    </source>
</evidence>
<keyword evidence="1" id="KW-1133">Transmembrane helix</keyword>
<sequence>MAAFFTDDLWYLRMSHEGKPQRLNRRHACSCSSVPFFVYTATFLEICTVSFSFGIACSFSLTLALISFLLPPLSPFSSSPLPLPPFRGLPASRYVCLCACVRVSVVFFVLFLPFPRHTPSFFC</sequence>
<reference evidence="2" key="1">
    <citation type="submission" date="2012-08" db="EMBL/GenBank/DDBJ databases">
        <title>Comparative genomics of metastatic and non-metastatic Leishmania guyanensis provides insights into polygenic factors involved in Leishmania RNA virus infection.</title>
        <authorList>
            <person name="Smith D."/>
            <person name="Hertz-Fowler C."/>
            <person name="Martin R."/>
            <person name="Dickens N."/>
            <person name="Fasel N."/>
            <person name="Falquet L."/>
            <person name="Beverley S."/>
            <person name="Zangger H."/>
            <person name="Calderon-Copete S."/>
            <person name="Mottram J."/>
            <person name="Xenarios I."/>
        </authorList>
    </citation>
    <scope>NUCLEOTIDE SEQUENCE</scope>
    <source>
        <strain evidence="2">MHOM/BR/75/M4147/SSU:IR2SAT-LUC</strain>
    </source>
</reference>
<evidence type="ECO:0008006" key="3">
    <source>
        <dbReference type="Google" id="ProtNLM"/>
    </source>
</evidence>
<gene>
    <name evidence="2" type="primary">LgM4147LRVhigh.20.00791.00250</name>
    <name evidence="2" type="ORF">BN36_2023120</name>
</gene>
<keyword evidence="1" id="KW-0472">Membrane</keyword>